<dbReference type="KEGG" id="fas:105271411"/>
<dbReference type="OrthoDB" id="7697625at2759"/>
<evidence type="ECO:0000313" key="1">
    <source>
        <dbReference type="Proteomes" id="UP000694866"/>
    </source>
</evidence>
<dbReference type="Proteomes" id="UP000694866">
    <property type="component" value="Unplaced"/>
</dbReference>
<protein>
    <submittedName>
        <fullName evidence="2">Uncharacterized protein</fullName>
    </submittedName>
</protein>
<reference evidence="2" key="1">
    <citation type="submission" date="2025-08" db="UniProtKB">
        <authorList>
            <consortium name="RefSeq"/>
        </authorList>
    </citation>
    <scope>IDENTIFICATION</scope>
    <source>
        <strain evidence="2">USDA-PBARC FA_bdor</strain>
        <tissue evidence="2">Whole organism</tissue>
    </source>
</reference>
<proteinExistence type="predicted"/>
<keyword evidence="1" id="KW-1185">Reference proteome</keyword>
<accession>A0A9R1TKI7</accession>
<sequence>MLDDTDFKTVVKAYETEGSLNKISRNLLSRTILKKEKDRQFDQVYREQRVTYLHSFRVTKNQFQNWATQISELFLGENPRVYYRPHVSVNGKKIPPGGILYEHWDYLKRRLRSKGLLSPARPPLNAVAVPRPLLENANEAVHWLQSHDGPPDEVKENWTISYAARQQRLAEGCTVHQYYTEFPCLKVALGAGLLQADFDTLHPNRANELFDRWETIRPHIATSLQQCNYLSDNDQLLLTNLPQLLIHNRDAVIIYLLPYLIRPASNNRQLQGGGRLTHEERKESFIIHVQTAAEIIPALQRQRAALQAAGLSMQPMPVIVGQVDNLQATYVYVHDSLDNPTIYAVDSIVHAIDLSFKIFFALHCRYPARAHAVWLFLQKGLYNIHTSHDYPCPRSVEVLLGQIEMWMAEAQ</sequence>
<gene>
    <name evidence="2" type="primary">LOC105271411</name>
</gene>
<dbReference type="AlphaFoldDB" id="A0A9R1TKI7"/>
<name>A0A9R1TKI7_9HYME</name>
<dbReference type="GeneID" id="105271411"/>
<evidence type="ECO:0000313" key="2">
    <source>
        <dbReference type="RefSeq" id="XP_011311252.1"/>
    </source>
</evidence>
<organism evidence="1 2">
    <name type="scientific">Fopius arisanus</name>
    <dbReference type="NCBI Taxonomy" id="64838"/>
    <lineage>
        <taxon>Eukaryota</taxon>
        <taxon>Metazoa</taxon>
        <taxon>Ecdysozoa</taxon>
        <taxon>Arthropoda</taxon>
        <taxon>Hexapoda</taxon>
        <taxon>Insecta</taxon>
        <taxon>Pterygota</taxon>
        <taxon>Neoptera</taxon>
        <taxon>Endopterygota</taxon>
        <taxon>Hymenoptera</taxon>
        <taxon>Apocrita</taxon>
        <taxon>Ichneumonoidea</taxon>
        <taxon>Braconidae</taxon>
        <taxon>Opiinae</taxon>
        <taxon>Fopius</taxon>
    </lineage>
</organism>
<dbReference type="RefSeq" id="XP_011311252.1">
    <property type="nucleotide sequence ID" value="XM_011312950.1"/>
</dbReference>